<evidence type="ECO:0000313" key="1">
    <source>
        <dbReference type="EMBL" id="EDR09679.1"/>
    </source>
</evidence>
<accession>B0D7N2</accession>
<dbReference type="Proteomes" id="UP000001194">
    <property type="component" value="Unassembled WGS sequence"/>
</dbReference>
<protein>
    <submittedName>
        <fullName evidence="1">Predicted protein</fullName>
    </submittedName>
</protein>
<dbReference type="KEGG" id="lbc:LACBIDRAFT_319011"/>
<keyword evidence="2" id="KW-1185">Reference proteome</keyword>
<dbReference type="AlphaFoldDB" id="B0D7N2"/>
<dbReference type="GeneID" id="6075343"/>
<dbReference type="RefSeq" id="XP_001880028.1">
    <property type="nucleotide sequence ID" value="XM_001879993.1"/>
</dbReference>
<sequence length="56" mass="6105">MQSPSLPFYHTDSKILWLNPFSTAAEVKPGYHKEKNGLPRTSSMGAGVAGGFKYFG</sequence>
<organism evidence="2">
    <name type="scientific">Laccaria bicolor (strain S238N-H82 / ATCC MYA-4686)</name>
    <name type="common">Bicoloured deceiver</name>
    <name type="synonym">Laccaria laccata var. bicolor</name>
    <dbReference type="NCBI Taxonomy" id="486041"/>
    <lineage>
        <taxon>Eukaryota</taxon>
        <taxon>Fungi</taxon>
        <taxon>Dikarya</taxon>
        <taxon>Basidiomycota</taxon>
        <taxon>Agaricomycotina</taxon>
        <taxon>Agaricomycetes</taxon>
        <taxon>Agaricomycetidae</taxon>
        <taxon>Agaricales</taxon>
        <taxon>Agaricineae</taxon>
        <taxon>Hydnangiaceae</taxon>
        <taxon>Laccaria</taxon>
    </lineage>
</organism>
<evidence type="ECO:0000313" key="2">
    <source>
        <dbReference type="Proteomes" id="UP000001194"/>
    </source>
</evidence>
<dbReference type="InParanoid" id="B0D7N2"/>
<name>B0D7N2_LACBS</name>
<dbReference type="EMBL" id="DS547099">
    <property type="protein sequence ID" value="EDR09679.1"/>
    <property type="molecule type" value="Genomic_DNA"/>
</dbReference>
<dbReference type="HOGENOM" id="CLU_3014565_0_0_1"/>
<reference evidence="1 2" key="1">
    <citation type="journal article" date="2008" name="Nature">
        <title>The genome of Laccaria bicolor provides insights into mycorrhizal symbiosis.</title>
        <authorList>
            <person name="Martin F."/>
            <person name="Aerts A."/>
            <person name="Ahren D."/>
            <person name="Brun A."/>
            <person name="Danchin E.G.J."/>
            <person name="Duchaussoy F."/>
            <person name="Gibon J."/>
            <person name="Kohler A."/>
            <person name="Lindquist E."/>
            <person name="Pereda V."/>
            <person name="Salamov A."/>
            <person name="Shapiro H.J."/>
            <person name="Wuyts J."/>
            <person name="Blaudez D."/>
            <person name="Buee M."/>
            <person name="Brokstein P."/>
            <person name="Canbaeck B."/>
            <person name="Cohen D."/>
            <person name="Courty P.E."/>
            <person name="Coutinho P.M."/>
            <person name="Delaruelle C."/>
            <person name="Detter J.C."/>
            <person name="Deveau A."/>
            <person name="DiFazio S."/>
            <person name="Duplessis S."/>
            <person name="Fraissinet-Tachet L."/>
            <person name="Lucic E."/>
            <person name="Frey-Klett P."/>
            <person name="Fourrey C."/>
            <person name="Feussner I."/>
            <person name="Gay G."/>
            <person name="Grimwood J."/>
            <person name="Hoegger P.J."/>
            <person name="Jain P."/>
            <person name="Kilaru S."/>
            <person name="Labbe J."/>
            <person name="Lin Y.C."/>
            <person name="Legue V."/>
            <person name="Le Tacon F."/>
            <person name="Marmeisse R."/>
            <person name="Melayah D."/>
            <person name="Montanini B."/>
            <person name="Muratet M."/>
            <person name="Nehls U."/>
            <person name="Niculita-Hirzel H."/>
            <person name="Oudot-Le Secq M.P."/>
            <person name="Peter M."/>
            <person name="Quesneville H."/>
            <person name="Rajashekar B."/>
            <person name="Reich M."/>
            <person name="Rouhier N."/>
            <person name="Schmutz J."/>
            <person name="Yin T."/>
            <person name="Chalot M."/>
            <person name="Henrissat B."/>
            <person name="Kuees U."/>
            <person name="Lucas S."/>
            <person name="Van de Peer Y."/>
            <person name="Podila G.K."/>
            <person name="Polle A."/>
            <person name="Pukkila P.J."/>
            <person name="Richardson P.M."/>
            <person name="Rouze P."/>
            <person name="Sanders I.R."/>
            <person name="Stajich J.E."/>
            <person name="Tunlid A."/>
            <person name="Tuskan G."/>
            <person name="Grigoriev I.V."/>
        </authorList>
    </citation>
    <scope>NUCLEOTIDE SEQUENCE [LARGE SCALE GENOMIC DNA]</scope>
    <source>
        <strain evidence="2">S238N-H82 / ATCC MYA-4686</strain>
    </source>
</reference>
<proteinExistence type="predicted"/>
<gene>
    <name evidence="1" type="ORF">LACBIDRAFT_319011</name>
</gene>